<dbReference type="AlphaFoldDB" id="A0AAV4VXM4"/>
<gene>
    <name evidence="1" type="ORF">CEXT_115311</name>
</gene>
<keyword evidence="2" id="KW-1185">Reference proteome</keyword>
<reference evidence="1 2" key="1">
    <citation type="submission" date="2021-06" db="EMBL/GenBank/DDBJ databases">
        <title>Caerostris extrusa draft genome.</title>
        <authorList>
            <person name="Kono N."/>
            <person name="Arakawa K."/>
        </authorList>
    </citation>
    <scope>NUCLEOTIDE SEQUENCE [LARGE SCALE GENOMIC DNA]</scope>
</reference>
<name>A0AAV4VXM4_CAEEX</name>
<evidence type="ECO:0000313" key="2">
    <source>
        <dbReference type="Proteomes" id="UP001054945"/>
    </source>
</evidence>
<comment type="caution">
    <text evidence="1">The sequence shown here is derived from an EMBL/GenBank/DDBJ whole genome shotgun (WGS) entry which is preliminary data.</text>
</comment>
<protein>
    <submittedName>
        <fullName evidence="1">Uncharacterized protein</fullName>
    </submittedName>
</protein>
<accession>A0AAV4VXM4</accession>
<evidence type="ECO:0000313" key="1">
    <source>
        <dbReference type="EMBL" id="GIY74521.1"/>
    </source>
</evidence>
<sequence length="99" mass="11268">MCEAFSFLIKDKSQAKVAFYARFKSPNRQCGECFDIPQLHGVSQNGFNVKPLLSLKILLNACQIAIWWKGNNPSAFGIPEAMFRSIMRPNYGNSSRYCR</sequence>
<dbReference type="EMBL" id="BPLR01015228">
    <property type="protein sequence ID" value="GIY74521.1"/>
    <property type="molecule type" value="Genomic_DNA"/>
</dbReference>
<proteinExistence type="predicted"/>
<dbReference type="Proteomes" id="UP001054945">
    <property type="component" value="Unassembled WGS sequence"/>
</dbReference>
<organism evidence="1 2">
    <name type="scientific">Caerostris extrusa</name>
    <name type="common">Bark spider</name>
    <name type="synonym">Caerostris bankana</name>
    <dbReference type="NCBI Taxonomy" id="172846"/>
    <lineage>
        <taxon>Eukaryota</taxon>
        <taxon>Metazoa</taxon>
        <taxon>Ecdysozoa</taxon>
        <taxon>Arthropoda</taxon>
        <taxon>Chelicerata</taxon>
        <taxon>Arachnida</taxon>
        <taxon>Araneae</taxon>
        <taxon>Araneomorphae</taxon>
        <taxon>Entelegynae</taxon>
        <taxon>Araneoidea</taxon>
        <taxon>Araneidae</taxon>
        <taxon>Caerostris</taxon>
    </lineage>
</organism>